<dbReference type="KEGG" id="kbs:EPA93_44245"/>
<keyword evidence="2" id="KW-1185">Reference proteome</keyword>
<dbReference type="AlphaFoldDB" id="A0A4P6K2Z3"/>
<protein>
    <submittedName>
        <fullName evidence="1">Uncharacterized protein</fullName>
    </submittedName>
</protein>
<evidence type="ECO:0000313" key="1">
    <source>
        <dbReference type="EMBL" id="QBD82608.1"/>
    </source>
</evidence>
<reference evidence="1 2" key="1">
    <citation type="submission" date="2019-01" db="EMBL/GenBank/DDBJ databases">
        <title>Ktedonosporobacter rubrisoli SCAWS-G2.</title>
        <authorList>
            <person name="Huang Y."/>
            <person name="Yan B."/>
        </authorList>
    </citation>
    <scope>NUCLEOTIDE SEQUENCE [LARGE SCALE GENOMIC DNA]</scope>
    <source>
        <strain evidence="1 2">SCAWS-G2</strain>
    </source>
</reference>
<sequence length="90" mass="10374">MKVPPVAPAPAPTTLETVSSDQDGIVLECFRAWSRLRMRVVSPGYDPNLRVQFPQNIREERARYVVDEIRTAAHGDFYRTFGNIRRLIEE</sequence>
<gene>
    <name evidence="1" type="ORF">EPA93_44245</name>
</gene>
<organism evidence="1 2">
    <name type="scientific">Ktedonosporobacter rubrisoli</name>
    <dbReference type="NCBI Taxonomy" id="2509675"/>
    <lineage>
        <taxon>Bacteria</taxon>
        <taxon>Bacillati</taxon>
        <taxon>Chloroflexota</taxon>
        <taxon>Ktedonobacteria</taxon>
        <taxon>Ktedonobacterales</taxon>
        <taxon>Ktedonosporobacteraceae</taxon>
        <taxon>Ktedonosporobacter</taxon>
    </lineage>
</organism>
<dbReference type="RefSeq" id="WP_129893677.1">
    <property type="nucleotide sequence ID" value="NZ_CP035758.1"/>
</dbReference>
<dbReference type="Proteomes" id="UP000290365">
    <property type="component" value="Chromosome"/>
</dbReference>
<dbReference type="EMBL" id="CP035758">
    <property type="protein sequence ID" value="QBD82608.1"/>
    <property type="molecule type" value="Genomic_DNA"/>
</dbReference>
<dbReference type="OrthoDB" id="571198at2"/>
<proteinExistence type="predicted"/>
<accession>A0A4P6K2Z3</accession>
<name>A0A4P6K2Z3_KTERU</name>
<evidence type="ECO:0000313" key="2">
    <source>
        <dbReference type="Proteomes" id="UP000290365"/>
    </source>
</evidence>